<protein>
    <submittedName>
        <fullName evidence="1">Uncharacterized protein</fullName>
    </submittedName>
</protein>
<evidence type="ECO:0000313" key="1">
    <source>
        <dbReference type="EMBL" id="JAH58652.1"/>
    </source>
</evidence>
<reference evidence="1" key="1">
    <citation type="submission" date="2014-11" db="EMBL/GenBank/DDBJ databases">
        <authorList>
            <person name="Amaro Gonzalez C."/>
        </authorList>
    </citation>
    <scope>NUCLEOTIDE SEQUENCE</scope>
</reference>
<sequence>MPILVSLCHAVVKSVVLKHILISWKYAFTKFTITPGTLKKSKALQIRLCGTEPNAFARY</sequence>
<accession>A0A0E9TYU6</accession>
<dbReference type="EMBL" id="GBXM01049925">
    <property type="protein sequence ID" value="JAH58652.1"/>
    <property type="molecule type" value="Transcribed_RNA"/>
</dbReference>
<organism evidence="1">
    <name type="scientific">Anguilla anguilla</name>
    <name type="common">European freshwater eel</name>
    <name type="synonym">Muraena anguilla</name>
    <dbReference type="NCBI Taxonomy" id="7936"/>
    <lineage>
        <taxon>Eukaryota</taxon>
        <taxon>Metazoa</taxon>
        <taxon>Chordata</taxon>
        <taxon>Craniata</taxon>
        <taxon>Vertebrata</taxon>
        <taxon>Euteleostomi</taxon>
        <taxon>Actinopterygii</taxon>
        <taxon>Neopterygii</taxon>
        <taxon>Teleostei</taxon>
        <taxon>Anguilliformes</taxon>
        <taxon>Anguillidae</taxon>
        <taxon>Anguilla</taxon>
    </lineage>
</organism>
<name>A0A0E9TYU6_ANGAN</name>
<reference evidence="1" key="2">
    <citation type="journal article" date="2015" name="Fish Shellfish Immunol.">
        <title>Early steps in the European eel (Anguilla anguilla)-Vibrio vulnificus interaction in the gills: Role of the RtxA13 toxin.</title>
        <authorList>
            <person name="Callol A."/>
            <person name="Pajuelo D."/>
            <person name="Ebbesson L."/>
            <person name="Teles M."/>
            <person name="MacKenzie S."/>
            <person name="Amaro C."/>
        </authorList>
    </citation>
    <scope>NUCLEOTIDE SEQUENCE</scope>
</reference>
<dbReference type="AlphaFoldDB" id="A0A0E9TYU6"/>
<proteinExistence type="predicted"/>